<comment type="similarity">
    <text evidence="1">Belongs to the sulfotransferase 1 family.</text>
</comment>
<organism evidence="4 5">
    <name type="scientific">Aquatica leii</name>
    <dbReference type="NCBI Taxonomy" id="1421715"/>
    <lineage>
        <taxon>Eukaryota</taxon>
        <taxon>Metazoa</taxon>
        <taxon>Ecdysozoa</taxon>
        <taxon>Arthropoda</taxon>
        <taxon>Hexapoda</taxon>
        <taxon>Insecta</taxon>
        <taxon>Pterygota</taxon>
        <taxon>Neoptera</taxon>
        <taxon>Endopterygota</taxon>
        <taxon>Coleoptera</taxon>
        <taxon>Polyphaga</taxon>
        <taxon>Elateriformia</taxon>
        <taxon>Elateroidea</taxon>
        <taxon>Lampyridae</taxon>
        <taxon>Luciolinae</taxon>
        <taxon>Aquatica</taxon>
    </lineage>
</organism>
<protein>
    <recommendedName>
        <fullName evidence="3">Sulfotransferase domain-containing protein</fullName>
    </recommendedName>
</protein>
<evidence type="ECO:0000256" key="1">
    <source>
        <dbReference type="ARBA" id="ARBA00005771"/>
    </source>
</evidence>
<evidence type="ECO:0000313" key="4">
    <source>
        <dbReference type="EMBL" id="KAK4881559.1"/>
    </source>
</evidence>
<name>A0AAN7PBY2_9COLE</name>
<dbReference type="InterPro" id="IPR027417">
    <property type="entry name" value="P-loop_NTPase"/>
</dbReference>
<keyword evidence="2" id="KW-0808">Transferase</keyword>
<dbReference type="Gene3D" id="3.40.50.300">
    <property type="entry name" value="P-loop containing nucleotide triphosphate hydrolases"/>
    <property type="match status" value="1"/>
</dbReference>
<dbReference type="Pfam" id="PF00685">
    <property type="entry name" value="Sulfotransfer_1"/>
    <property type="match status" value="1"/>
</dbReference>
<dbReference type="EMBL" id="JARPUR010000002">
    <property type="protein sequence ID" value="KAK4881559.1"/>
    <property type="molecule type" value="Genomic_DNA"/>
</dbReference>
<feature type="domain" description="Sulfotransferase" evidence="3">
    <location>
        <begin position="28"/>
        <end position="283"/>
    </location>
</feature>
<gene>
    <name evidence="4" type="ORF">RN001_004878</name>
</gene>
<dbReference type="InterPro" id="IPR000863">
    <property type="entry name" value="Sulfotransferase_dom"/>
</dbReference>
<accession>A0AAN7PBY2</accession>
<evidence type="ECO:0000313" key="5">
    <source>
        <dbReference type="Proteomes" id="UP001353858"/>
    </source>
</evidence>
<dbReference type="Proteomes" id="UP001353858">
    <property type="component" value="Unassembled WGS sequence"/>
</dbReference>
<sequence length="287" mass="34164">MELVFKQALKIDEDVIKIKVKQYQIRNSDVFLLGYPKSGTTWAQEMIWLILNDLNYDGAKAFVDERVPVLEMCAYWKGDAQSNTIPECHKNSMEFAYKLKDPRCIKTHLRWEYLPDELLNDTKNSKIIYIARNPKDVCLSSYHYFKNLLNLTDCSLEDFGDFFLNVMYDGIGDYWNHVLYFWNRRDQPNILFIKYEDMKCNLLDVIRKVATFLKKKLTEEEETRLLKWLNFETMKNNSAVNHNALYQKPGFIRIGKIGEHKKEMSIELIEKFDSWIENNLKNSDYEI</sequence>
<comment type="caution">
    <text evidence="4">The sequence shown here is derived from an EMBL/GenBank/DDBJ whole genome shotgun (WGS) entry which is preliminary data.</text>
</comment>
<keyword evidence="5" id="KW-1185">Reference proteome</keyword>
<evidence type="ECO:0000259" key="3">
    <source>
        <dbReference type="Pfam" id="PF00685"/>
    </source>
</evidence>
<evidence type="ECO:0000256" key="2">
    <source>
        <dbReference type="ARBA" id="ARBA00022679"/>
    </source>
</evidence>
<reference evidence="5" key="1">
    <citation type="submission" date="2023-01" db="EMBL/GenBank/DDBJ databases">
        <title>Key to firefly adult light organ development and bioluminescence: homeobox transcription factors regulate luciferase expression and transportation to peroxisome.</title>
        <authorList>
            <person name="Fu X."/>
        </authorList>
    </citation>
    <scope>NUCLEOTIDE SEQUENCE [LARGE SCALE GENOMIC DNA]</scope>
</reference>
<dbReference type="PANTHER" id="PTHR11783">
    <property type="entry name" value="SULFOTRANSFERASE SULT"/>
    <property type="match status" value="1"/>
</dbReference>
<proteinExistence type="inferred from homology"/>
<dbReference type="AlphaFoldDB" id="A0AAN7PBY2"/>
<dbReference type="GO" id="GO:0008146">
    <property type="term" value="F:sulfotransferase activity"/>
    <property type="evidence" value="ECO:0007669"/>
    <property type="project" value="InterPro"/>
</dbReference>
<dbReference type="SUPFAM" id="SSF52540">
    <property type="entry name" value="P-loop containing nucleoside triphosphate hydrolases"/>
    <property type="match status" value="1"/>
</dbReference>